<proteinExistence type="predicted"/>
<evidence type="ECO:0000313" key="3">
    <source>
        <dbReference type="Proteomes" id="UP000604046"/>
    </source>
</evidence>
<gene>
    <name evidence="2" type="ORF">SNAT2548_LOCUS29904</name>
</gene>
<protein>
    <submittedName>
        <fullName evidence="2">Uncharacterized protein</fullName>
    </submittedName>
</protein>
<evidence type="ECO:0000256" key="1">
    <source>
        <dbReference type="SAM" id="MobiDB-lite"/>
    </source>
</evidence>
<dbReference type="Proteomes" id="UP000604046">
    <property type="component" value="Unassembled WGS sequence"/>
</dbReference>
<name>A0A812TQZ1_9DINO</name>
<dbReference type="AlphaFoldDB" id="A0A812TQZ1"/>
<reference evidence="2" key="1">
    <citation type="submission" date="2021-02" db="EMBL/GenBank/DDBJ databases">
        <authorList>
            <person name="Dougan E. K."/>
            <person name="Rhodes N."/>
            <person name="Thang M."/>
            <person name="Chan C."/>
        </authorList>
    </citation>
    <scope>NUCLEOTIDE SEQUENCE</scope>
</reference>
<evidence type="ECO:0000313" key="2">
    <source>
        <dbReference type="EMBL" id="CAE7533663.1"/>
    </source>
</evidence>
<feature type="region of interest" description="Disordered" evidence="1">
    <location>
        <begin position="112"/>
        <end position="142"/>
    </location>
</feature>
<organism evidence="2 3">
    <name type="scientific">Symbiodinium natans</name>
    <dbReference type="NCBI Taxonomy" id="878477"/>
    <lineage>
        <taxon>Eukaryota</taxon>
        <taxon>Sar</taxon>
        <taxon>Alveolata</taxon>
        <taxon>Dinophyceae</taxon>
        <taxon>Suessiales</taxon>
        <taxon>Symbiodiniaceae</taxon>
        <taxon>Symbiodinium</taxon>
    </lineage>
</organism>
<keyword evidence="3" id="KW-1185">Reference proteome</keyword>
<dbReference type="EMBL" id="CAJNDS010002581">
    <property type="protein sequence ID" value="CAE7533663.1"/>
    <property type="molecule type" value="Genomic_DNA"/>
</dbReference>
<comment type="caution">
    <text evidence="2">The sequence shown here is derived from an EMBL/GenBank/DDBJ whole genome shotgun (WGS) entry which is preliminary data.</text>
</comment>
<accession>A0A812TQZ1</accession>
<sequence length="142" mass="14834">MTSWGPVGCRGCFMSFVRQLARCPAPAASQSAFHAERAAQLQTTHSTTGVPSLGRRIGARLVIFSSHLFQLSSQCQPLVGAQSAAGRPLRGCGGQSMRLAIGGASEESARRSLSKWASASTLAEPGHAPSLPEQVPSDSFLP</sequence>